<accession>A0A1G4YG83</accession>
<dbReference type="Proteomes" id="UP000198981">
    <property type="component" value="Unassembled WGS sequence"/>
</dbReference>
<dbReference type="AlphaFoldDB" id="A0A1G4YG83"/>
<keyword evidence="3" id="KW-1185">Reference proteome</keyword>
<name>A0A1G4YG83_9ACTN</name>
<evidence type="ECO:0000256" key="1">
    <source>
        <dbReference type="SAM" id="MobiDB-lite"/>
    </source>
</evidence>
<sequence>MDDSQQTGPAPVLGAAPLLTPTGEPTADHPSGPLPLTGTGDESDWCWPPYAPPPPADVPRFDLEEWAPSSVVRRPLVRMGRWTLLYRRG</sequence>
<proteinExistence type="predicted"/>
<dbReference type="STRING" id="1960309.SAMN03159343_2795"/>
<protein>
    <submittedName>
        <fullName evidence="2">Uncharacterized protein</fullName>
    </submittedName>
</protein>
<dbReference type="EMBL" id="FMUH01000004">
    <property type="protein sequence ID" value="SCX52527.1"/>
    <property type="molecule type" value="Genomic_DNA"/>
</dbReference>
<reference evidence="3" key="1">
    <citation type="submission" date="2016-10" db="EMBL/GenBank/DDBJ databases">
        <authorList>
            <person name="Varghese N."/>
            <person name="Submissions S."/>
        </authorList>
    </citation>
    <scope>NUCLEOTIDE SEQUENCE [LARGE SCALE GENOMIC DNA]</scope>
    <source>
        <strain evidence="3">DSM 45722</strain>
    </source>
</reference>
<gene>
    <name evidence="2" type="ORF">SAMN03159343_2795</name>
</gene>
<dbReference type="OrthoDB" id="5191556at2"/>
<evidence type="ECO:0000313" key="2">
    <source>
        <dbReference type="EMBL" id="SCX52527.1"/>
    </source>
</evidence>
<organism evidence="2 3">
    <name type="scientific">Klenkia marina</name>
    <dbReference type="NCBI Taxonomy" id="1960309"/>
    <lineage>
        <taxon>Bacteria</taxon>
        <taxon>Bacillati</taxon>
        <taxon>Actinomycetota</taxon>
        <taxon>Actinomycetes</taxon>
        <taxon>Geodermatophilales</taxon>
        <taxon>Geodermatophilaceae</taxon>
        <taxon>Klenkia</taxon>
    </lineage>
</organism>
<dbReference type="RefSeq" id="WP_092805268.1">
    <property type="nucleotide sequence ID" value="NZ_FMUH01000004.1"/>
</dbReference>
<feature type="region of interest" description="Disordered" evidence="1">
    <location>
        <begin position="1"/>
        <end position="54"/>
    </location>
</feature>
<evidence type="ECO:0000313" key="3">
    <source>
        <dbReference type="Proteomes" id="UP000198981"/>
    </source>
</evidence>